<dbReference type="KEGG" id="hfv:R50_0365"/>
<organism evidence="2 3">
    <name type="scientific">Candidatus Hydrogenisulfobacillus filiaventi</name>
    <dbReference type="NCBI Taxonomy" id="2707344"/>
    <lineage>
        <taxon>Bacteria</taxon>
        <taxon>Bacillati</taxon>
        <taxon>Bacillota</taxon>
        <taxon>Clostridia</taxon>
        <taxon>Eubacteriales</taxon>
        <taxon>Clostridiales Family XVII. Incertae Sedis</taxon>
        <taxon>Candidatus Hydrogenisulfobacillus</taxon>
    </lineage>
</organism>
<evidence type="ECO:0000313" key="2">
    <source>
        <dbReference type="EMBL" id="CAB1127871.1"/>
    </source>
</evidence>
<keyword evidence="3" id="KW-1185">Reference proteome</keyword>
<accession>A0A6F8ZD65</accession>
<name>A0A6F8ZD65_9FIRM</name>
<dbReference type="NCBIfam" id="TIGR02620">
    <property type="entry name" value="cas_VVA1548"/>
    <property type="match status" value="1"/>
</dbReference>
<dbReference type="Proteomes" id="UP000503399">
    <property type="component" value="Chromosome"/>
</dbReference>
<dbReference type="InterPro" id="IPR013443">
    <property type="entry name" value="CRISPR-assoc_prot_Csx16"/>
</dbReference>
<dbReference type="EMBL" id="LR778114">
    <property type="protein sequence ID" value="CAB1127871.1"/>
    <property type="molecule type" value="Genomic_DNA"/>
</dbReference>
<sequence length="112" mass="12478">MTVWLVSRHPGAGEWVRRQGIRVDRQVEELDPAQVAAGDVVLGTLPLHLAAAVCERGARFWALSLDVPREWRGRELSAGDMDRLGARLEEFRVERRPGTRPEPAAAGEEEGR</sequence>
<dbReference type="AlphaFoldDB" id="A0A6F8ZD65"/>
<evidence type="ECO:0008006" key="4">
    <source>
        <dbReference type="Google" id="ProtNLM"/>
    </source>
</evidence>
<dbReference type="CDD" id="cd09743">
    <property type="entry name" value="Csx16_III-U"/>
    <property type="match status" value="1"/>
</dbReference>
<gene>
    <name evidence="2" type="ORF">R50_0365</name>
</gene>
<proteinExistence type="predicted"/>
<evidence type="ECO:0000256" key="1">
    <source>
        <dbReference type="SAM" id="MobiDB-lite"/>
    </source>
</evidence>
<feature type="region of interest" description="Disordered" evidence="1">
    <location>
        <begin position="92"/>
        <end position="112"/>
    </location>
</feature>
<dbReference type="Pfam" id="PF09652">
    <property type="entry name" value="Cas_VVA1548"/>
    <property type="match status" value="1"/>
</dbReference>
<protein>
    <recommendedName>
        <fullName evidence="4">CRISPR-associated protein Csx16</fullName>
    </recommendedName>
</protein>
<reference evidence="2 3" key="1">
    <citation type="submission" date="2020-02" db="EMBL/GenBank/DDBJ databases">
        <authorList>
            <person name="Hogendoorn C."/>
        </authorList>
    </citation>
    <scope>NUCLEOTIDE SEQUENCE [LARGE SCALE GENOMIC DNA]</scope>
    <source>
        <strain evidence="2">R501</strain>
    </source>
</reference>
<evidence type="ECO:0000313" key="3">
    <source>
        <dbReference type="Proteomes" id="UP000503399"/>
    </source>
</evidence>